<accession>A0ABV8QCP7</accession>
<organism evidence="3 4">
    <name type="scientific">Marinobacter lacisalsi</name>
    <dbReference type="NCBI Taxonomy" id="475979"/>
    <lineage>
        <taxon>Bacteria</taxon>
        <taxon>Pseudomonadati</taxon>
        <taxon>Pseudomonadota</taxon>
        <taxon>Gammaproteobacteria</taxon>
        <taxon>Pseudomonadales</taxon>
        <taxon>Marinobacteraceae</taxon>
        <taxon>Marinobacter</taxon>
    </lineage>
</organism>
<dbReference type="Pfam" id="PF20382">
    <property type="entry name" value="DUF6677"/>
    <property type="match status" value="1"/>
</dbReference>
<evidence type="ECO:0000313" key="3">
    <source>
        <dbReference type="EMBL" id="MFC4257752.1"/>
    </source>
</evidence>
<feature type="transmembrane region" description="Helical" evidence="1">
    <location>
        <begin position="29"/>
        <end position="50"/>
    </location>
</feature>
<feature type="transmembrane region" description="Helical" evidence="1">
    <location>
        <begin position="7"/>
        <end position="23"/>
    </location>
</feature>
<proteinExistence type="predicted"/>
<dbReference type="InterPro" id="IPR046499">
    <property type="entry name" value="DUF6677"/>
</dbReference>
<name>A0ABV8QCP7_9GAMM</name>
<keyword evidence="4" id="KW-1185">Reference proteome</keyword>
<feature type="domain" description="DUF6677" evidence="2">
    <location>
        <begin position="8"/>
        <end position="43"/>
    </location>
</feature>
<evidence type="ECO:0000313" key="4">
    <source>
        <dbReference type="Proteomes" id="UP001595798"/>
    </source>
</evidence>
<keyword evidence="1" id="KW-1133">Transmembrane helix</keyword>
<keyword evidence="1" id="KW-0472">Membrane</keyword>
<evidence type="ECO:0000259" key="2">
    <source>
        <dbReference type="Pfam" id="PF20382"/>
    </source>
</evidence>
<protein>
    <submittedName>
        <fullName evidence="3">DUF6677 family protein</fullName>
    </submittedName>
</protein>
<reference evidence="4" key="1">
    <citation type="journal article" date="2019" name="Int. J. Syst. Evol. Microbiol.">
        <title>The Global Catalogue of Microorganisms (GCM) 10K type strain sequencing project: providing services to taxonomists for standard genome sequencing and annotation.</title>
        <authorList>
            <consortium name="The Broad Institute Genomics Platform"/>
            <consortium name="The Broad Institute Genome Sequencing Center for Infectious Disease"/>
            <person name="Wu L."/>
            <person name="Ma J."/>
        </authorList>
    </citation>
    <scope>NUCLEOTIDE SEQUENCE [LARGE SCALE GENOMIC DNA]</scope>
    <source>
        <strain evidence="4">CECT 7297</strain>
    </source>
</reference>
<dbReference type="EMBL" id="JBHSDI010000001">
    <property type="protein sequence ID" value="MFC4257752.1"/>
    <property type="molecule type" value="Genomic_DNA"/>
</dbReference>
<sequence>MSKTTKAVLLSAFIMPGAGHFFLKRNVTGALFLVVSLVCLYVIVAAAIAISQEISARILSGDIPLDIPGIQEAISNQRSGAAFQDANGAGLLLMGIWLLGILDAFRVGRFQSPGESGRSPRNPTEESHQG</sequence>
<gene>
    <name evidence="3" type="ORF">ACFOZ5_01765</name>
</gene>
<dbReference type="RefSeq" id="WP_379885006.1">
    <property type="nucleotide sequence ID" value="NZ_JBHSDI010000001.1"/>
</dbReference>
<evidence type="ECO:0000256" key="1">
    <source>
        <dbReference type="SAM" id="Phobius"/>
    </source>
</evidence>
<keyword evidence="1" id="KW-0812">Transmembrane</keyword>
<comment type="caution">
    <text evidence="3">The sequence shown here is derived from an EMBL/GenBank/DDBJ whole genome shotgun (WGS) entry which is preliminary data.</text>
</comment>
<dbReference type="Proteomes" id="UP001595798">
    <property type="component" value="Unassembled WGS sequence"/>
</dbReference>